<dbReference type="NCBIfam" id="TIGR04440">
    <property type="entry name" value="glyco_TIGR04440"/>
    <property type="match status" value="1"/>
</dbReference>
<dbReference type="InterPro" id="IPR029044">
    <property type="entry name" value="Nucleotide-diphossugar_trans"/>
</dbReference>
<accession>G7ZJ31</accession>
<keyword evidence="2" id="KW-1185">Reference proteome</keyword>
<dbReference type="SUPFAM" id="SSF53448">
    <property type="entry name" value="Nucleotide-diphospho-sugar transferases"/>
    <property type="match status" value="1"/>
</dbReference>
<protein>
    <recommendedName>
        <fullName evidence="3">TIGR00180 family glycosyltransferase</fullName>
    </recommendedName>
</protein>
<organism evidence="1 2">
    <name type="scientific">Azospirillum lipoferum (strain 4B)</name>
    <dbReference type="NCBI Taxonomy" id="862719"/>
    <lineage>
        <taxon>Bacteria</taxon>
        <taxon>Pseudomonadati</taxon>
        <taxon>Pseudomonadota</taxon>
        <taxon>Alphaproteobacteria</taxon>
        <taxon>Rhodospirillales</taxon>
        <taxon>Azospirillaceae</taxon>
        <taxon>Azospirillum</taxon>
    </lineage>
</organism>
<reference evidence="2" key="1">
    <citation type="journal article" date="2011" name="PLoS Genet.">
        <title>Azospirillum genomes reveal transition of bacteria from aquatic to terrestrial environments.</title>
        <authorList>
            <person name="Wisniewski-Dye F."/>
            <person name="Borziak K."/>
            <person name="Khalsa-Moyers G."/>
            <person name="Alexandre G."/>
            <person name="Sukharnikov L.O."/>
            <person name="Wuichet K."/>
            <person name="Hurst G.B."/>
            <person name="McDonald W.H."/>
            <person name="Robertson J.S."/>
            <person name="Barbe V."/>
            <person name="Calteau A."/>
            <person name="Rouy Z."/>
            <person name="Mangenot S."/>
            <person name="Prigent-Combaret C."/>
            <person name="Normand P."/>
            <person name="Boyer M."/>
            <person name="Siguier P."/>
            <person name="Dessaux Y."/>
            <person name="Elmerich C."/>
            <person name="Condemine G."/>
            <person name="Krishnen G."/>
            <person name="Kennedy I."/>
            <person name="Paterson A.H."/>
            <person name="Gonzalez V."/>
            <person name="Mavingui P."/>
            <person name="Zhulin I.B."/>
        </authorList>
    </citation>
    <scope>NUCLEOTIDE SEQUENCE [LARGE SCALE GENOMIC DNA]</scope>
    <source>
        <strain evidence="2">4B</strain>
    </source>
</reference>
<dbReference type="HOGENOM" id="CLU_632603_0_0_5"/>
<dbReference type="EMBL" id="FQ311874">
    <property type="protein sequence ID" value="CBS91566.1"/>
    <property type="molecule type" value="Genomic_DNA"/>
</dbReference>
<evidence type="ECO:0000313" key="1">
    <source>
        <dbReference type="EMBL" id="CBS91566.1"/>
    </source>
</evidence>
<dbReference type="KEGG" id="ali:AZOLI_p60154"/>
<sequence>MDASGKRQQENGMIDDQTITTRLTLIITTHEREKFCSRLLRYYAGLPLRILVADSSRMAVNYGNALSPLGSYLHTPEIDYATKMTRCLEQVKTPYVVICADDDFITMAGLEAAVRRLDAIPETAAVQGRCLSFIRDLDRISCIQSYAYARDWTIDAPTPHERQAQVMKLYMHAYYAVHRTPVLKRAMAEVQSGFEHPELREFHITLSAAAAGEIHTLPLLFSVRQALPLSSGAQAGTSYANLLQMRRDGAEPVVFNRFLDCWIRNLVGDAGLSQDAARAAALSAVDRYVEGLPVLRHLLSEPEHHHVDMDELLAGQHPEISWTAADLDLLRPIAQLIREHRDCDDAMPILEDPATLAGAERIFLYGSGEAGLWLLDYLSRRNIIVSGFLDSWQEGMIAGLPRLRYDHYRAQRRPGDLVVVASMHYGPILASLQGVVTAVNAYPLYLARHYFKSMDEGTSMPSSL</sequence>
<geneLocation type="plasmid" evidence="1 2">
    <name>AZO_p6</name>
</geneLocation>
<dbReference type="AlphaFoldDB" id="G7ZJ31"/>
<evidence type="ECO:0000313" key="2">
    <source>
        <dbReference type="Proteomes" id="UP000005667"/>
    </source>
</evidence>
<dbReference type="InterPro" id="IPR031042">
    <property type="entry name" value="Glyco_TIGR04440"/>
</dbReference>
<evidence type="ECO:0008006" key="3">
    <source>
        <dbReference type="Google" id="ProtNLM"/>
    </source>
</evidence>
<dbReference type="Proteomes" id="UP000005667">
    <property type="component" value="Plasmid AZO_p6"/>
</dbReference>
<proteinExistence type="predicted"/>
<keyword evidence="1" id="KW-0614">Plasmid</keyword>
<gene>
    <name evidence="1" type="ordered locus">AZOLI_p60154</name>
</gene>
<dbReference type="OrthoDB" id="396512at2"/>
<name>G7ZJ31_AZOL4</name>